<dbReference type="EMBL" id="AZMM01004619">
    <property type="protein sequence ID" value="ETJ41456.1"/>
    <property type="molecule type" value="Genomic_DNA"/>
</dbReference>
<dbReference type="GO" id="GO:0004354">
    <property type="term" value="F:glutamate dehydrogenase (NADP+) activity"/>
    <property type="evidence" value="ECO:0007669"/>
    <property type="project" value="TreeGrafter"/>
</dbReference>
<dbReference type="Pfam" id="PF00208">
    <property type="entry name" value="ELFV_dehydrog"/>
    <property type="match status" value="1"/>
</dbReference>
<reference evidence="2" key="1">
    <citation type="submission" date="2013-12" db="EMBL/GenBank/DDBJ databases">
        <title>A Varibaculum cambriense genome reconstructed from a premature infant gut community with otherwise low bacterial novelty that shifts toward anaerobic metabolism during the third week of life.</title>
        <authorList>
            <person name="Brown C.T."/>
            <person name="Sharon I."/>
            <person name="Thomas B.C."/>
            <person name="Castelle C.J."/>
            <person name="Morowitz M.J."/>
            <person name="Banfield J.F."/>
        </authorList>
    </citation>
    <scope>NUCLEOTIDE SEQUENCE</scope>
</reference>
<dbReference type="InterPro" id="IPR050724">
    <property type="entry name" value="Glu_Leu_Phe_Val_DH"/>
</dbReference>
<evidence type="ECO:0000313" key="2">
    <source>
        <dbReference type="EMBL" id="ETJ41456.1"/>
    </source>
</evidence>
<evidence type="ECO:0000259" key="1">
    <source>
        <dbReference type="Pfam" id="PF00208"/>
    </source>
</evidence>
<sequence>STINCICSILSNPGTRFDGMRVSVSGSGNLARYAIEKAMELGARGITASDSSGAVVDVTDTLTLNETVK</sequence>
<dbReference type="AlphaFoldDB" id="W1YGF6"/>
<feature type="domain" description="Glutamate/phenylalanine/leucine/valine/L-tryptophan dehydrogenase C-terminal" evidence="1">
    <location>
        <begin position="5"/>
        <end position="58"/>
    </location>
</feature>
<accession>W1YGF6</accession>
<dbReference type="InterPro" id="IPR006096">
    <property type="entry name" value="Glu/Leu/Phe/Val/Trp_DH_C"/>
</dbReference>
<gene>
    <name evidence="2" type="ORF">Q604_UNBC04619G0001</name>
</gene>
<dbReference type="InterPro" id="IPR036291">
    <property type="entry name" value="NAD(P)-bd_dom_sf"/>
</dbReference>
<dbReference type="PANTHER" id="PTHR43571">
    <property type="entry name" value="NADP-SPECIFIC GLUTAMATE DEHYDROGENASE 1-RELATED"/>
    <property type="match status" value="1"/>
</dbReference>
<feature type="non-terminal residue" evidence="2">
    <location>
        <position position="1"/>
    </location>
</feature>
<proteinExistence type="predicted"/>
<dbReference type="PANTHER" id="PTHR43571:SF1">
    <property type="entry name" value="NADP-SPECIFIC GLUTAMATE DEHYDROGENASE 1-RELATED"/>
    <property type="match status" value="1"/>
</dbReference>
<name>W1YGF6_9ZZZZ</name>
<feature type="non-terminal residue" evidence="2">
    <location>
        <position position="69"/>
    </location>
</feature>
<protein>
    <submittedName>
        <fullName evidence="2">Glutamate dehydrogenase</fullName>
    </submittedName>
</protein>
<dbReference type="SUPFAM" id="SSF51735">
    <property type="entry name" value="NAD(P)-binding Rossmann-fold domains"/>
    <property type="match status" value="1"/>
</dbReference>
<comment type="caution">
    <text evidence="2">The sequence shown here is derived from an EMBL/GenBank/DDBJ whole genome shotgun (WGS) entry which is preliminary data.</text>
</comment>
<dbReference type="GO" id="GO:0005829">
    <property type="term" value="C:cytosol"/>
    <property type="evidence" value="ECO:0007669"/>
    <property type="project" value="TreeGrafter"/>
</dbReference>
<dbReference type="GO" id="GO:0006537">
    <property type="term" value="P:glutamate biosynthetic process"/>
    <property type="evidence" value="ECO:0007669"/>
    <property type="project" value="TreeGrafter"/>
</dbReference>
<organism evidence="2">
    <name type="scientific">human gut metagenome</name>
    <dbReference type="NCBI Taxonomy" id="408170"/>
    <lineage>
        <taxon>unclassified sequences</taxon>
        <taxon>metagenomes</taxon>
        <taxon>organismal metagenomes</taxon>
    </lineage>
</organism>
<dbReference type="Gene3D" id="3.40.50.720">
    <property type="entry name" value="NAD(P)-binding Rossmann-like Domain"/>
    <property type="match status" value="1"/>
</dbReference>